<evidence type="ECO:0000313" key="2">
    <source>
        <dbReference type="Proteomes" id="UP001157355"/>
    </source>
</evidence>
<dbReference type="EMBL" id="BSPP01000005">
    <property type="protein sequence ID" value="GLS86693.1"/>
    <property type="molecule type" value="Genomic_DNA"/>
</dbReference>
<sequence length="257" mass="29152">MNDEDPDDDRYSMATIGDIFTDALKPYAEEDRRIFENNSPKWVADVERMLTSRNEKEAAANFRGFLDADGGMQKMRETLVRFSSGHKTKWSRPKDLQLLQDELRAVFTMISSIRQRAIVPLMEHSAFSVATAERDGRAPFGPSVYANIHYAVLETELALESMQDFTSMVSQVVGPDRGGRSSPVAKEFPAPLDWLARSLAYDWLDAGRNFRKQDAVIYLQILRAINEVITDDEDLPRGGKDLLAHARKAIRDQKPKQ</sequence>
<dbReference type="RefSeq" id="WP_284324909.1">
    <property type="nucleotide sequence ID" value="NZ_BSPP01000005.1"/>
</dbReference>
<comment type="caution">
    <text evidence="1">The sequence shown here is derived from an EMBL/GenBank/DDBJ whole genome shotgun (WGS) entry which is preliminary data.</text>
</comment>
<proteinExistence type="predicted"/>
<reference evidence="1 2" key="1">
    <citation type="journal article" date="2014" name="Int. J. Syst. Evol. Microbiol.">
        <title>Complete genome sequence of Corynebacterium casei LMG S-19264T (=DSM 44701T), isolated from a smear-ripened cheese.</title>
        <authorList>
            <consortium name="US DOE Joint Genome Institute (JGI-PGF)"/>
            <person name="Walter F."/>
            <person name="Albersmeier A."/>
            <person name="Kalinowski J."/>
            <person name="Ruckert C."/>
        </authorList>
    </citation>
    <scope>NUCLEOTIDE SEQUENCE [LARGE SCALE GENOMIC DNA]</scope>
    <source>
        <strain evidence="1 2">NBRC 111766</strain>
    </source>
</reference>
<dbReference type="AlphaFoldDB" id="A0AA37TVM9"/>
<keyword evidence="2" id="KW-1185">Reference proteome</keyword>
<evidence type="ECO:0000313" key="1">
    <source>
        <dbReference type="EMBL" id="GLS86693.1"/>
    </source>
</evidence>
<name>A0AA37TVM9_9RHOB</name>
<dbReference type="Proteomes" id="UP001157355">
    <property type="component" value="Unassembled WGS sequence"/>
</dbReference>
<gene>
    <name evidence="1" type="ORF">GCM10010873_16670</name>
</gene>
<protein>
    <submittedName>
        <fullName evidence="1">Uncharacterized protein</fullName>
    </submittedName>
</protein>
<accession>A0AA37TVM9</accession>
<organism evidence="1 2">
    <name type="scientific">Cypionkella aquatica</name>
    <dbReference type="NCBI Taxonomy" id="1756042"/>
    <lineage>
        <taxon>Bacteria</taxon>
        <taxon>Pseudomonadati</taxon>
        <taxon>Pseudomonadota</taxon>
        <taxon>Alphaproteobacteria</taxon>
        <taxon>Rhodobacterales</taxon>
        <taxon>Paracoccaceae</taxon>
        <taxon>Cypionkella</taxon>
    </lineage>
</organism>